<accession>A0A4Q9EN62</accession>
<dbReference type="InterPro" id="IPR009677">
    <property type="entry name" value="DUF1266"/>
</dbReference>
<comment type="caution">
    <text evidence="3">The sequence shown here is derived from an EMBL/GenBank/DDBJ whole genome shotgun (WGS) entry which is preliminary data.</text>
</comment>
<reference evidence="3 4" key="1">
    <citation type="submission" date="2019-02" db="EMBL/GenBank/DDBJ databases">
        <title>Comparative genomic analysis of the Hafnia genus genomes.</title>
        <authorList>
            <person name="Zhiqiu Y."/>
            <person name="Chao Y."/>
            <person name="Yuhui D."/>
            <person name="Di H."/>
            <person name="Bin L."/>
        </authorList>
    </citation>
    <scope>NUCLEOTIDE SEQUENCE [LARGE SCALE GENOMIC DNA]</scope>
    <source>
        <strain evidence="3 4">PCM_1194</strain>
    </source>
</reference>
<dbReference type="EMBL" id="SITD01000060">
    <property type="protein sequence ID" value="TBM25224.1"/>
    <property type="molecule type" value="Genomic_DNA"/>
</dbReference>
<keyword evidence="1" id="KW-0812">Transmembrane</keyword>
<dbReference type="AlphaFoldDB" id="A0A4Q9EN62"/>
<feature type="transmembrane region" description="Helical" evidence="1">
    <location>
        <begin position="219"/>
        <end position="243"/>
    </location>
</feature>
<sequence length="520" mass="60003">MDWLLHHPHLFYSRLSLYHSVHKAWRFAIRGACLLLALSLLTACDSKENIAAQQFKDKASVHKLLSETYRALCGRYPGSLPEQYIARKKMLPSYFQNELVEPAMKFVSESSPRCYFPDVVENSIYIDGSNAEAVVYSSKNRAYAVPVELKRRWLDGHWQISAINFELVQQYLKTSQTSPLLTAQIQEIQERAQVQESEYPAQSVEQEQPETLWDTVVRWIFNVLKALAILVAILAAACVFYAWRYVMMGGHRKFEAQCKKAPVSSELWPLAVGAPYAIVTDYDWNTIAADNEEQAAENKQKAEEGLSSSWGIDDRESLLAELFELFTSGHRAVYAEQIESDCSMPEHEYVEYASRLALASKHNSDCKERLWQLNAARKNKRRICQLDFLAWDMVRFVMLCHDGAKVGFLSEQEMLDFSLLAAVELQPHYQSWRDLGQAFLLARWYWKATDKFHLLTHCLFKKAISKLLKQQGSPWRTLEWNCSLATPISFEQFAMTCNPAETYEWMDEDQDDKLVDDSVY</sequence>
<dbReference type="Proteomes" id="UP000293380">
    <property type="component" value="Unassembled WGS sequence"/>
</dbReference>
<dbReference type="Pfam" id="PF06889">
    <property type="entry name" value="DUF1266"/>
    <property type="match status" value="1"/>
</dbReference>
<evidence type="ECO:0000256" key="1">
    <source>
        <dbReference type="SAM" id="Phobius"/>
    </source>
</evidence>
<feature type="domain" description="DUF1266" evidence="2">
    <location>
        <begin position="306"/>
        <end position="480"/>
    </location>
</feature>
<organism evidence="3 4">
    <name type="scientific">Hafnia paralvei</name>
    <dbReference type="NCBI Taxonomy" id="546367"/>
    <lineage>
        <taxon>Bacteria</taxon>
        <taxon>Pseudomonadati</taxon>
        <taxon>Pseudomonadota</taxon>
        <taxon>Gammaproteobacteria</taxon>
        <taxon>Enterobacterales</taxon>
        <taxon>Hafniaceae</taxon>
        <taxon>Hafnia</taxon>
    </lineage>
</organism>
<gene>
    <name evidence="3" type="ORF">EYY89_13220</name>
</gene>
<evidence type="ECO:0000313" key="4">
    <source>
        <dbReference type="Proteomes" id="UP000293380"/>
    </source>
</evidence>
<keyword evidence="1" id="KW-0472">Membrane</keyword>
<keyword evidence="1" id="KW-1133">Transmembrane helix</keyword>
<evidence type="ECO:0000259" key="2">
    <source>
        <dbReference type="Pfam" id="PF06889"/>
    </source>
</evidence>
<protein>
    <submittedName>
        <fullName evidence="3">DUF1266 domain-containing protein</fullName>
    </submittedName>
</protein>
<proteinExistence type="predicted"/>
<evidence type="ECO:0000313" key="3">
    <source>
        <dbReference type="EMBL" id="TBM25224.1"/>
    </source>
</evidence>
<dbReference type="RefSeq" id="WP_130959857.1">
    <property type="nucleotide sequence ID" value="NZ_SITD01000060.1"/>
</dbReference>
<name>A0A4Q9EN62_9GAMM</name>